<name>A0A438HIY4_VITVI</name>
<gene>
    <name evidence="3" type="ORF">CK203_040671</name>
</gene>
<evidence type="ECO:0000313" key="4">
    <source>
        <dbReference type="Proteomes" id="UP000288805"/>
    </source>
</evidence>
<organism evidence="3 4">
    <name type="scientific">Vitis vinifera</name>
    <name type="common">Grape</name>
    <dbReference type="NCBI Taxonomy" id="29760"/>
    <lineage>
        <taxon>Eukaryota</taxon>
        <taxon>Viridiplantae</taxon>
        <taxon>Streptophyta</taxon>
        <taxon>Embryophyta</taxon>
        <taxon>Tracheophyta</taxon>
        <taxon>Spermatophyta</taxon>
        <taxon>Magnoliopsida</taxon>
        <taxon>eudicotyledons</taxon>
        <taxon>Gunneridae</taxon>
        <taxon>Pentapetalae</taxon>
        <taxon>rosids</taxon>
        <taxon>Vitales</taxon>
        <taxon>Vitaceae</taxon>
        <taxon>Viteae</taxon>
        <taxon>Vitis</taxon>
    </lineage>
</organism>
<dbReference type="PANTHER" id="PTHR33223:SF8">
    <property type="entry name" value="OS04G0172440 PROTEIN"/>
    <property type="match status" value="1"/>
</dbReference>
<evidence type="ECO:0000256" key="1">
    <source>
        <dbReference type="SAM" id="MobiDB-lite"/>
    </source>
</evidence>
<feature type="region of interest" description="Disordered" evidence="1">
    <location>
        <begin position="313"/>
        <end position="334"/>
    </location>
</feature>
<evidence type="ECO:0000313" key="3">
    <source>
        <dbReference type="EMBL" id="RVW84440.1"/>
    </source>
</evidence>
<reference evidence="3 4" key="1">
    <citation type="journal article" date="2018" name="PLoS Genet.">
        <title>Population sequencing reveals clonal diversity and ancestral inbreeding in the grapevine cultivar Chardonnay.</title>
        <authorList>
            <person name="Roach M.J."/>
            <person name="Johnson D.L."/>
            <person name="Bohlmann J."/>
            <person name="van Vuuren H.J."/>
            <person name="Jones S.J."/>
            <person name="Pretorius I.S."/>
            <person name="Schmidt S.A."/>
            <person name="Borneman A.R."/>
        </authorList>
    </citation>
    <scope>NUCLEOTIDE SEQUENCE [LARGE SCALE GENOMIC DNA]</scope>
    <source>
        <strain evidence="4">cv. Chardonnay</strain>
        <tissue evidence="3">Leaf</tissue>
    </source>
</reference>
<proteinExistence type="predicted"/>
<dbReference type="AlphaFoldDB" id="A0A438HIY4"/>
<sequence length="673" mass="76212">MDSQPSRHVVLEDTPSDIVTPPVIPVQMPATQTLPTVSHDHVVVIPPMVTPVTVIEDPCSRMDRLERRIRQMRDLDEMISWDDPGDVPVATLPVGFRMPDIERYTGVGCPRIHLRLYSTVMRALGLDEAQLLTLFPLSLSGVTQRWYASLESSRRRTWEDLAKEFLRQYSFSGDTSVTRRELEFLRQGSDESVSSFLSRWREKAAEMIERPIERDQMSMFLRSLHPRFARHLTGVPFQDFRSLVQALFDVDDGISRGLWSDIIPSPDTEGKELVNHLRAMEAYVLQTFSIDSLVIIPMRDHCRHPGVISHPYNIRPQTSIPRHEQSRPHQRRQRTYSDLGMPLDRAFERLRSTGVLVPLAPRPLPSTLPPRFRAHEFCAFHQMVGHRTDYCASLRHTIQDLIDSGAIVSRVVPCVSRIDLIVLLFTRCTLISLSDIVVFLEHIEIRLLQLRFTMSDEITPMTLTTLYEMMVDLTRRVERIELILSGHPSSSRGAPGVAMPSLPHLTSSTPATLGASHPRSRPHPVFQQHSSSISLATPTRPPPQFRGPPVVTVPQDRFPPHRRCRRHFSDLSAPLSRVFEMFHVMGFLAPLAPRALPDPMPPQFRLDLYCAYHQSVGHHTDRCTALQHAIQDIVDSGTFGHPQSDMSLISTPAQAMHADAPSPAVPDLIDLGD</sequence>
<feature type="compositionally biased region" description="Polar residues" evidence="1">
    <location>
        <begin position="527"/>
        <end position="536"/>
    </location>
</feature>
<comment type="caution">
    <text evidence="3">The sequence shown here is derived from an EMBL/GenBank/DDBJ whole genome shotgun (WGS) entry which is preliminary data.</text>
</comment>
<dbReference type="PANTHER" id="PTHR33223">
    <property type="entry name" value="CCHC-TYPE DOMAIN-CONTAINING PROTEIN"/>
    <property type="match status" value="1"/>
</dbReference>
<dbReference type="Proteomes" id="UP000288805">
    <property type="component" value="Unassembled WGS sequence"/>
</dbReference>
<feature type="domain" description="Retrotransposon gag" evidence="2">
    <location>
        <begin position="134"/>
        <end position="225"/>
    </location>
</feature>
<feature type="region of interest" description="Disordered" evidence="1">
    <location>
        <begin position="488"/>
        <end position="558"/>
    </location>
</feature>
<protein>
    <recommendedName>
        <fullName evidence="2">Retrotransposon gag domain-containing protein</fullName>
    </recommendedName>
</protein>
<dbReference type="InterPro" id="IPR005162">
    <property type="entry name" value="Retrotrans_gag_dom"/>
</dbReference>
<dbReference type="Pfam" id="PF03732">
    <property type="entry name" value="Retrotrans_gag"/>
    <property type="match status" value="1"/>
</dbReference>
<dbReference type="EMBL" id="QGNW01000216">
    <property type="protein sequence ID" value="RVW84440.1"/>
    <property type="molecule type" value="Genomic_DNA"/>
</dbReference>
<evidence type="ECO:0000259" key="2">
    <source>
        <dbReference type="Pfam" id="PF03732"/>
    </source>
</evidence>
<accession>A0A438HIY4</accession>